<accession>A0A4U9VCX9</accession>
<keyword evidence="1" id="KW-0472">Membrane</keyword>
<dbReference type="SUPFAM" id="SSF158472">
    <property type="entry name" value="HAMP domain-like"/>
    <property type="match status" value="1"/>
</dbReference>
<evidence type="ECO:0000313" key="3">
    <source>
        <dbReference type="EMBL" id="VTR44745.1"/>
    </source>
</evidence>
<protein>
    <submittedName>
        <fullName evidence="3">Two-component sensor protein</fullName>
    </submittedName>
</protein>
<dbReference type="Gene3D" id="6.10.340.10">
    <property type="match status" value="1"/>
</dbReference>
<dbReference type="PROSITE" id="PS50885">
    <property type="entry name" value="HAMP"/>
    <property type="match status" value="1"/>
</dbReference>
<feature type="domain" description="HAMP" evidence="2">
    <location>
        <begin position="79"/>
        <end position="132"/>
    </location>
</feature>
<evidence type="ECO:0000259" key="2">
    <source>
        <dbReference type="PROSITE" id="PS50885"/>
    </source>
</evidence>
<name>A0A4U9VCX9_SERFO</name>
<reference evidence="3" key="1">
    <citation type="submission" date="2019-05" db="EMBL/GenBank/DDBJ databases">
        <authorList>
            <consortium name="Pathogen Informatics"/>
        </authorList>
    </citation>
    <scope>NUCLEOTIDE SEQUENCE [LARGE SCALE GENOMIC DNA]</scope>
    <source>
        <strain evidence="3">NCTC12965</strain>
    </source>
</reference>
<dbReference type="AlphaFoldDB" id="A0A4U9VCX9"/>
<dbReference type="GO" id="GO:0007165">
    <property type="term" value="P:signal transduction"/>
    <property type="evidence" value="ECO:0007669"/>
    <property type="project" value="InterPro"/>
</dbReference>
<sequence>MLQTLLDPHHDAGNLFTAQGQSWFGAVVDLKGQSQGYQLVIATPSAYLTADANAIRNRSTLIAFALLLLSLPLVWYFSLRISRPLIRLRQDADAISNLHFDERAEERSVIEEVDDLHKAMSKMKLTLKQFISMGRPVIRQG</sequence>
<dbReference type="InterPro" id="IPR003660">
    <property type="entry name" value="HAMP_dom"/>
</dbReference>
<dbReference type="EMBL" id="CABEEZ010000112">
    <property type="protein sequence ID" value="VTR44745.1"/>
    <property type="molecule type" value="Genomic_DNA"/>
</dbReference>
<gene>
    <name evidence="3" type="ORF">NCTC12965_05145</name>
</gene>
<dbReference type="GO" id="GO:0016020">
    <property type="term" value="C:membrane"/>
    <property type="evidence" value="ECO:0007669"/>
    <property type="project" value="InterPro"/>
</dbReference>
<proteinExistence type="predicted"/>
<organism evidence="3">
    <name type="scientific">Serratia fonticola</name>
    <dbReference type="NCBI Taxonomy" id="47917"/>
    <lineage>
        <taxon>Bacteria</taxon>
        <taxon>Pseudomonadati</taxon>
        <taxon>Pseudomonadota</taxon>
        <taxon>Gammaproteobacteria</taxon>
        <taxon>Enterobacterales</taxon>
        <taxon>Yersiniaceae</taxon>
        <taxon>Serratia</taxon>
    </lineage>
</organism>
<evidence type="ECO:0000256" key="1">
    <source>
        <dbReference type="SAM" id="Phobius"/>
    </source>
</evidence>
<keyword evidence="1" id="KW-1133">Transmembrane helix</keyword>
<keyword evidence="1" id="KW-0812">Transmembrane</keyword>
<feature type="transmembrane region" description="Helical" evidence="1">
    <location>
        <begin position="61"/>
        <end position="79"/>
    </location>
</feature>